<evidence type="ECO:0000313" key="3">
    <source>
        <dbReference type="EMBL" id="MPQ61263.1"/>
    </source>
</evidence>
<reference evidence="3 4" key="1">
    <citation type="journal article" date="2019" name="Lett. Appl. Microbiol.">
        <title>A case of 'blown pack' spoilage of vacuum-packaged pork likely associated with Clostridium estertheticum in Canada.</title>
        <authorList>
            <person name="Zhang P."/>
            <person name="Ward P."/>
            <person name="McMullen L.M."/>
            <person name="Yang X."/>
        </authorList>
    </citation>
    <scope>NUCLEOTIDE SEQUENCE [LARGE SCALE GENOMIC DNA]</scope>
    <source>
        <strain evidence="3 4">MA19</strain>
    </source>
</reference>
<dbReference type="GO" id="GO:0005829">
    <property type="term" value="C:cytosol"/>
    <property type="evidence" value="ECO:0007669"/>
    <property type="project" value="TreeGrafter"/>
</dbReference>
<organism evidence="3 4">
    <name type="scientific">Clostridium estertheticum</name>
    <dbReference type="NCBI Taxonomy" id="238834"/>
    <lineage>
        <taxon>Bacteria</taxon>
        <taxon>Bacillati</taxon>
        <taxon>Bacillota</taxon>
        <taxon>Clostridia</taxon>
        <taxon>Eubacteriales</taxon>
        <taxon>Clostridiaceae</taxon>
        <taxon>Clostridium</taxon>
    </lineage>
</organism>
<gene>
    <name evidence="3" type="ORF">E4V82_03970</name>
</gene>
<feature type="domain" description="HTH cro/C1-type" evidence="2">
    <location>
        <begin position="12"/>
        <end position="66"/>
    </location>
</feature>
<protein>
    <submittedName>
        <fullName evidence="3">XRE family transcriptional regulator</fullName>
    </submittedName>
</protein>
<dbReference type="Proteomes" id="UP000342249">
    <property type="component" value="Unassembled WGS sequence"/>
</dbReference>
<keyword evidence="1" id="KW-0238">DNA-binding</keyword>
<dbReference type="Pfam" id="PF01381">
    <property type="entry name" value="HTH_3"/>
    <property type="match status" value="1"/>
</dbReference>
<dbReference type="InterPro" id="IPR050807">
    <property type="entry name" value="TransReg_Diox_bact_type"/>
</dbReference>
<evidence type="ECO:0000313" key="4">
    <source>
        <dbReference type="Proteomes" id="UP000342249"/>
    </source>
</evidence>
<sequence length="73" mass="8349">MCDAMYKFKFKLEAVRKLKGMTQKRLAYLSNLSQSHISELETAKQSPTLKTVENLADALKTHPDKLLEVDTNH</sequence>
<dbReference type="GO" id="GO:0003677">
    <property type="term" value="F:DNA binding"/>
    <property type="evidence" value="ECO:0007669"/>
    <property type="project" value="UniProtKB-KW"/>
</dbReference>
<dbReference type="RefSeq" id="WP_084647349.1">
    <property type="nucleotide sequence ID" value="NZ_JAIFTG010000005.1"/>
</dbReference>
<dbReference type="InterPro" id="IPR010982">
    <property type="entry name" value="Lambda_DNA-bd_dom_sf"/>
</dbReference>
<dbReference type="Gene3D" id="1.10.260.40">
    <property type="entry name" value="lambda repressor-like DNA-binding domains"/>
    <property type="match status" value="1"/>
</dbReference>
<comment type="caution">
    <text evidence="3">The sequence shown here is derived from an EMBL/GenBank/DDBJ whole genome shotgun (WGS) entry which is preliminary data.</text>
</comment>
<dbReference type="PANTHER" id="PTHR46797">
    <property type="entry name" value="HTH-TYPE TRANSCRIPTIONAL REGULATOR"/>
    <property type="match status" value="1"/>
</dbReference>
<dbReference type="CDD" id="cd00093">
    <property type="entry name" value="HTH_XRE"/>
    <property type="match status" value="1"/>
</dbReference>
<dbReference type="AlphaFoldDB" id="A0A5N7IXQ9"/>
<proteinExistence type="predicted"/>
<dbReference type="SMART" id="SM00530">
    <property type="entry name" value="HTH_XRE"/>
    <property type="match status" value="1"/>
</dbReference>
<dbReference type="SUPFAM" id="SSF47413">
    <property type="entry name" value="lambda repressor-like DNA-binding domains"/>
    <property type="match status" value="1"/>
</dbReference>
<dbReference type="GO" id="GO:0003700">
    <property type="term" value="F:DNA-binding transcription factor activity"/>
    <property type="evidence" value="ECO:0007669"/>
    <property type="project" value="TreeGrafter"/>
</dbReference>
<dbReference type="PANTHER" id="PTHR46797:SF1">
    <property type="entry name" value="METHYLPHOSPHONATE SYNTHASE"/>
    <property type="match status" value="1"/>
</dbReference>
<dbReference type="InterPro" id="IPR001387">
    <property type="entry name" value="Cro/C1-type_HTH"/>
</dbReference>
<accession>A0A5N7IXQ9</accession>
<evidence type="ECO:0000256" key="1">
    <source>
        <dbReference type="ARBA" id="ARBA00023125"/>
    </source>
</evidence>
<dbReference type="EMBL" id="SPSF01000015">
    <property type="protein sequence ID" value="MPQ61263.1"/>
    <property type="molecule type" value="Genomic_DNA"/>
</dbReference>
<dbReference type="PROSITE" id="PS50943">
    <property type="entry name" value="HTH_CROC1"/>
    <property type="match status" value="1"/>
</dbReference>
<evidence type="ECO:0000259" key="2">
    <source>
        <dbReference type="PROSITE" id="PS50943"/>
    </source>
</evidence>
<name>A0A5N7IXQ9_9CLOT</name>